<feature type="transmembrane region" description="Helical" evidence="10">
    <location>
        <begin position="289"/>
        <end position="308"/>
    </location>
</feature>
<feature type="transmembrane region" description="Helical" evidence="10">
    <location>
        <begin position="428"/>
        <end position="447"/>
    </location>
</feature>
<evidence type="ECO:0000256" key="5">
    <source>
        <dbReference type="ARBA" id="ARBA00022692"/>
    </source>
</evidence>
<dbReference type="NCBIfam" id="NF041801">
    <property type="entry name" value="MATE_SolL"/>
    <property type="match status" value="1"/>
</dbReference>
<evidence type="ECO:0000313" key="12">
    <source>
        <dbReference type="Proteomes" id="UP001515683"/>
    </source>
</evidence>
<evidence type="ECO:0000256" key="4">
    <source>
        <dbReference type="ARBA" id="ARBA00022475"/>
    </source>
</evidence>
<feature type="transmembrane region" description="Helical" evidence="10">
    <location>
        <begin position="134"/>
        <end position="158"/>
    </location>
</feature>
<dbReference type="Pfam" id="PF01554">
    <property type="entry name" value="MatE"/>
    <property type="match status" value="2"/>
</dbReference>
<keyword evidence="5 10" id="KW-0812">Transmembrane</keyword>
<feature type="transmembrane region" description="Helical" evidence="10">
    <location>
        <begin position="21"/>
        <end position="42"/>
    </location>
</feature>
<dbReference type="InterPro" id="IPR002528">
    <property type="entry name" value="MATE_fam"/>
</dbReference>
<evidence type="ECO:0000256" key="8">
    <source>
        <dbReference type="ARBA" id="ARBA00023136"/>
    </source>
</evidence>
<feature type="transmembrane region" description="Helical" evidence="10">
    <location>
        <begin position="98"/>
        <end position="119"/>
    </location>
</feature>
<evidence type="ECO:0000256" key="2">
    <source>
        <dbReference type="ARBA" id="ARBA00022448"/>
    </source>
</evidence>
<evidence type="ECO:0000256" key="7">
    <source>
        <dbReference type="ARBA" id="ARBA00023065"/>
    </source>
</evidence>
<keyword evidence="2" id="KW-0813">Transport</keyword>
<name>A0ABX0RBC6_9GAMM</name>
<protein>
    <recommendedName>
        <fullName evidence="9">Multidrug-efflux transporter</fullName>
    </recommendedName>
</protein>
<sequence>MITDISGSEKNTLLQGSILRSLAQIGVPVIVANLLQSGYIMVDAFWVGRLGDKAVAAISVSQPIVFLVFALGIGFSVAGATLVAQYIGANKHHEANTIASQVFMLALLFGIPISAGAYMLSPALLRTLGTQDDIFALALSFLRVIVSGMVFTFGFAMLQSLMRGAGEVRIPLMITLGTLILNAVLDPLLIYGWGALPAFGVTGAAIATLISQGIAMVAGLVVLHSRFVVLSVHFRAMRPRLDLLKSVLRLGVPASIELCAHALSASGMVALVAVLGTTVTAAYGVVNNINALVIVPAIGMSIATATLVGQNIGAGHFRRAQAIGRLSAMIAFIALTLVGLCAFIFASEIVAFFVPHQAQVIAQGSHFLHIIAPSYGLIGLQMVINGAFRAMGRTMTTMTLALVSQWVVLIPLAWVLSHSTSLGISGLWYAFPITNLLIAVVAVILFVRTDWQRASLVNQPEKAPQGEMVTPADAPSV</sequence>
<dbReference type="EMBL" id="VWXF01000002">
    <property type="protein sequence ID" value="NIF21662.1"/>
    <property type="molecule type" value="Genomic_DNA"/>
</dbReference>
<accession>A0ABX0RBC6</accession>
<feature type="transmembrane region" description="Helical" evidence="10">
    <location>
        <begin position="396"/>
        <end position="416"/>
    </location>
</feature>
<feature type="transmembrane region" description="Helical" evidence="10">
    <location>
        <begin position="366"/>
        <end position="384"/>
    </location>
</feature>
<feature type="transmembrane region" description="Helical" evidence="10">
    <location>
        <begin position="250"/>
        <end position="283"/>
    </location>
</feature>
<dbReference type="RefSeq" id="WP_167013728.1">
    <property type="nucleotide sequence ID" value="NZ_VWXF01000002.1"/>
</dbReference>
<keyword evidence="6 10" id="KW-1133">Transmembrane helix</keyword>
<evidence type="ECO:0000256" key="6">
    <source>
        <dbReference type="ARBA" id="ARBA00022989"/>
    </source>
</evidence>
<feature type="transmembrane region" description="Helical" evidence="10">
    <location>
        <begin position="205"/>
        <end position="229"/>
    </location>
</feature>
<evidence type="ECO:0000256" key="10">
    <source>
        <dbReference type="SAM" id="Phobius"/>
    </source>
</evidence>
<dbReference type="Proteomes" id="UP001515683">
    <property type="component" value="Unassembled WGS sequence"/>
</dbReference>
<comment type="subcellular location">
    <subcellularLocation>
        <location evidence="1">Cell inner membrane</location>
        <topology evidence="1">Multi-pass membrane protein</topology>
    </subcellularLocation>
</comment>
<feature type="transmembrane region" description="Helical" evidence="10">
    <location>
        <begin position="329"/>
        <end position="354"/>
    </location>
</feature>
<keyword evidence="3" id="KW-0050">Antiport</keyword>
<comment type="caution">
    <text evidence="11">The sequence shown here is derived from an EMBL/GenBank/DDBJ whole genome shotgun (WGS) entry which is preliminary data.</text>
</comment>
<dbReference type="CDD" id="cd13142">
    <property type="entry name" value="MATE_like_12"/>
    <property type="match status" value="1"/>
</dbReference>
<evidence type="ECO:0000256" key="1">
    <source>
        <dbReference type="ARBA" id="ARBA00004429"/>
    </source>
</evidence>
<evidence type="ECO:0000256" key="3">
    <source>
        <dbReference type="ARBA" id="ARBA00022449"/>
    </source>
</evidence>
<proteinExistence type="predicted"/>
<organism evidence="11 12">
    <name type="scientific">Candidatus Pantoea multigeneris</name>
    <dbReference type="NCBI Taxonomy" id="2608357"/>
    <lineage>
        <taxon>Bacteria</taxon>
        <taxon>Pseudomonadati</taxon>
        <taxon>Pseudomonadota</taxon>
        <taxon>Gammaproteobacteria</taxon>
        <taxon>Enterobacterales</taxon>
        <taxon>Erwiniaceae</taxon>
        <taxon>Pantoea</taxon>
    </lineage>
</organism>
<evidence type="ECO:0000256" key="9">
    <source>
        <dbReference type="ARBA" id="ARBA00031636"/>
    </source>
</evidence>
<evidence type="ECO:0000313" key="11">
    <source>
        <dbReference type="EMBL" id="NIF21662.1"/>
    </source>
</evidence>
<keyword evidence="7" id="KW-0406">Ion transport</keyword>
<dbReference type="InterPro" id="IPR050222">
    <property type="entry name" value="MATE_MdtK"/>
</dbReference>
<keyword evidence="12" id="KW-1185">Reference proteome</keyword>
<feature type="transmembrane region" description="Helical" evidence="10">
    <location>
        <begin position="62"/>
        <end position="86"/>
    </location>
</feature>
<dbReference type="PIRSF" id="PIRSF006603">
    <property type="entry name" value="DinF"/>
    <property type="match status" value="1"/>
</dbReference>
<dbReference type="PANTHER" id="PTHR43298">
    <property type="entry name" value="MULTIDRUG RESISTANCE PROTEIN NORM-RELATED"/>
    <property type="match status" value="1"/>
</dbReference>
<keyword evidence="4" id="KW-1003">Cell membrane</keyword>
<dbReference type="InterPro" id="IPR048279">
    <property type="entry name" value="MdtK-like"/>
</dbReference>
<gene>
    <name evidence="11" type="ORF">F3J40_08650</name>
</gene>
<dbReference type="NCBIfam" id="TIGR00797">
    <property type="entry name" value="matE"/>
    <property type="match status" value="1"/>
</dbReference>
<reference evidence="11 12" key="1">
    <citation type="journal article" date="2019" name="bioRxiv">
        <title>Bacteria contribute to plant secondary compound degradation in a generalist herbivore system.</title>
        <authorList>
            <person name="Francoeur C.B."/>
            <person name="Khadempour L."/>
            <person name="Moreira-Soto R.D."/>
            <person name="Gotting K."/>
            <person name="Book A.J."/>
            <person name="Pinto-Tomas A.A."/>
            <person name="Keefover-Ring K."/>
            <person name="Currie C.R."/>
        </authorList>
    </citation>
    <scope>NUCLEOTIDE SEQUENCE [LARGE SCALE GENOMIC DNA]</scope>
    <source>
        <strain evidence="11">Acro-835</strain>
    </source>
</reference>
<dbReference type="PANTHER" id="PTHR43298:SF2">
    <property type="entry name" value="FMN_FAD EXPORTER YEEO-RELATED"/>
    <property type="match status" value="1"/>
</dbReference>
<keyword evidence="8 10" id="KW-0472">Membrane</keyword>
<feature type="transmembrane region" description="Helical" evidence="10">
    <location>
        <begin position="170"/>
        <end position="193"/>
    </location>
</feature>